<feature type="compositionally biased region" description="Pro residues" evidence="1">
    <location>
        <begin position="272"/>
        <end position="281"/>
    </location>
</feature>
<dbReference type="AlphaFoldDB" id="A0AAI8V9V8"/>
<evidence type="ECO:0000313" key="4">
    <source>
        <dbReference type="Proteomes" id="UP001295740"/>
    </source>
</evidence>
<dbReference type="Proteomes" id="UP001295740">
    <property type="component" value="Unassembled WGS sequence"/>
</dbReference>
<gene>
    <name evidence="3" type="ORF">KHLLAP_LOCUS954</name>
</gene>
<feature type="compositionally biased region" description="Low complexity" evidence="1">
    <location>
        <begin position="191"/>
        <end position="222"/>
    </location>
</feature>
<name>A0AAI8V9V8_9PEZI</name>
<proteinExistence type="predicted"/>
<organism evidence="3 4">
    <name type="scientific">Anthostomella pinea</name>
    <dbReference type="NCBI Taxonomy" id="933095"/>
    <lineage>
        <taxon>Eukaryota</taxon>
        <taxon>Fungi</taxon>
        <taxon>Dikarya</taxon>
        <taxon>Ascomycota</taxon>
        <taxon>Pezizomycotina</taxon>
        <taxon>Sordariomycetes</taxon>
        <taxon>Xylariomycetidae</taxon>
        <taxon>Xylariales</taxon>
        <taxon>Xylariaceae</taxon>
        <taxon>Anthostomella</taxon>
    </lineage>
</organism>
<keyword evidence="2" id="KW-0732">Signal</keyword>
<reference evidence="3" key="1">
    <citation type="submission" date="2023-10" db="EMBL/GenBank/DDBJ databases">
        <authorList>
            <person name="Hackl T."/>
        </authorList>
    </citation>
    <scope>NUCLEOTIDE SEQUENCE</scope>
</reference>
<feature type="chain" id="PRO_5042593770" evidence="2">
    <location>
        <begin position="19"/>
        <end position="339"/>
    </location>
</feature>
<feature type="region of interest" description="Disordered" evidence="1">
    <location>
        <begin position="249"/>
        <end position="333"/>
    </location>
</feature>
<comment type="caution">
    <text evidence="3">The sequence shown here is derived from an EMBL/GenBank/DDBJ whole genome shotgun (WGS) entry which is preliminary data.</text>
</comment>
<feature type="region of interest" description="Disordered" evidence="1">
    <location>
        <begin position="187"/>
        <end position="222"/>
    </location>
</feature>
<keyword evidence="4" id="KW-1185">Reference proteome</keyword>
<feature type="signal peptide" evidence="2">
    <location>
        <begin position="1"/>
        <end position="18"/>
    </location>
</feature>
<dbReference type="EMBL" id="CAUWAG010000003">
    <property type="protein sequence ID" value="CAJ2500486.1"/>
    <property type="molecule type" value="Genomic_DNA"/>
</dbReference>
<sequence length="339" mass="35688">MKLTGTVLLASTFATALATGAPYNTTTVDLNTTMSMTTETYTMSHVFTYTVTKSGEGDFETYITTSTSRGTYTETISEPIDTGIGSSGAWSSSATDAVSAPANSSSTAPGGYPTMTHGTHTISDTPCSDTKLEDCTVISSLPTSNSSMSWSMTTIPDVFPITPSKIHSPIATLAGRSWPNSTYSQPGYGPNGTTPTAAPTFPTSNPGHHWPSHTASNSTTSWSTTTISDTIETYTVKGKPYTTALFGRGWPNSTHTHPGYGPSGTMPTGAPTHPPSFPGHHPPNITVSSHSHTRRPWPTNSTRSIPGPIESLPTEAPTTLATSKRELDSRSGMDVILMV</sequence>
<evidence type="ECO:0000313" key="3">
    <source>
        <dbReference type="EMBL" id="CAJ2500486.1"/>
    </source>
</evidence>
<protein>
    <submittedName>
        <fullName evidence="3">Uu.00g033390.m01.CDS01</fullName>
    </submittedName>
</protein>
<evidence type="ECO:0000256" key="1">
    <source>
        <dbReference type="SAM" id="MobiDB-lite"/>
    </source>
</evidence>
<accession>A0AAI8V9V8</accession>
<evidence type="ECO:0000256" key="2">
    <source>
        <dbReference type="SAM" id="SignalP"/>
    </source>
</evidence>